<dbReference type="AlphaFoldDB" id="A0A5N6VJN6"/>
<evidence type="ECO:0000256" key="1">
    <source>
        <dbReference type="SAM" id="MobiDB-lite"/>
    </source>
</evidence>
<gene>
    <name evidence="2" type="ORF">BDV41DRAFT_551140</name>
</gene>
<evidence type="ECO:0000313" key="2">
    <source>
        <dbReference type="EMBL" id="KAE8308591.1"/>
    </source>
</evidence>
<dbReference type="EMBL" id="ML738381">
    <property type="protein sequence ID" value="KAE8308591.1"/>
    <property type="molecule type" value="Genomic_DNA"/>
</dbReference>
<feature type="region of interest" description="Disordered" evidence="1">
    <location>
        <begin position="53"/>
        <end position="73"/>
    </location>
</feature>
<proteinExistence type="predicted"/>
<reference evidence="3" key="1">
    <citation type="submission" date="2019-04" db="EMBL/GenBank/DDBJ databases">
        <title>Friends and foes A comparative genomics studyof 23 Aspergillus species from section Flavi.</title>
        <authorList>
            <consortium name="DOE Joint Genome Institute"/>
            <person name="Kjaerbolling I."/>
            <person name="Vesth T."/>
            <person name="Frisvad J.C."/>
            <person name="Nybo J.L."/>
            <person name="Theobald S."/>
            <person name="Kildgaard S."/>
            <person name="Isbrandt T."/>
            <person name="Kuo A."/>
            <person name="Sato A."/>
            <person name="Lyhne E.K."/>
            <person name="Kogle M.E."/>
            <person name="Wiebenga A."/>
            <person name="Kun R.S."/>
            <person name="Lubbers R.J."/>
            <person name="Makela M.R."/>
            <person name="Barry K."/>
            <person name="Chovatia M."/>
            <person name="Clum A."/>
            <person name="Daum C."/>
            <person name="Haridas S."/>
            <person name="He G."/>
            <person name="LaButti K."/>
            <person name="Lipzen A."/>
            <person name="Mondo S."/>
            <person name="Riley R."/>
            <person name="Salamov A."/>
            <person name="Simmons B.A."/>
            <person name="Magnuson J.K."/>
            <person name="Henrissat B."/>
            <person name="Mortensen U.H."/>
            <person name="Larsen T.O."/>
            <person name="Devries R.P."/>
            <person name="Grigoriev I.V."/>
            <person name="Machida M."/>
            <person name="Baker S.E."/>
            <person name="Andersen M.R."/>
        </authorList>
    </citation>
    <scope>NUCLEOTIDE SEQUENCE [LARGE SCALE GENOMIC DNA]</scope>
    <source>
        <strain evidence="3">CBS 130015</strain>
    </source>
</reference>
<evidence type="ECO:0000313" key="3">
    <source>
        <dbReference type="Proteomes" id="UP000325433"/>
    </source>
</evidence>
<protein>
    <submittedName>
        <fullName evidence="2">Uncharacterized protein</fullName>
    </submittedName>
</protein>
<dbReference type="Proteomes" id="UP000325433">
    <property type="component" value="Unassembled WGS sequence"/>
</dbReference>
<organism evidence="2 3">
    <name type="scientific">Aspergillus transmontanensis</name>
    <dbReference type="NCBI Taxonomy" id="1034304"/>
    <lineage>
        <taxon>Eukaryota</taxon>
        <taxon>Fungi</taxon>
        <taxon>Dikarya</taxon>
        <taxon>Ascomycota</taxon>
        <taxon>Pezizomycotina</taxon>
        <taxon>Eurotiomycetes</taxon>
        <taxon>Eurotiomycetidae</taxon>
        <taxon>Eurotiales</taxon>
        <taxon>Aspergillaceae</taxon>
        <taxon>Aspergillus</taxon>
        <taxon>Aspergillus subgen. Circumdati</taxon>
    </lineage>
</organism>
<sequence length="73" mass="8439">MYMKICSQQATPTSTTRSNPVPIKLNILPLNSQNPQSHLHIIYHIIVRRPLTRPKHSAAYPDQSHRQENKNRA</sequence>
<keyword evidence="3" id="KW-1185">Reference proteome</keyword>
<accession>A0A5N6VJN6</accession>
<name>A0A5N6VJN6_9EURO</name>
<feature type="compositionally biased region" description="Basic and acidic residues" evidence="1">
    <location>
        <begin position="63"/>
        <end position="73"/>
    </location>
</feature>